<dbReference type="AlphaFoldDB" id="F4RJV0"/>
<proteinExistence type="predicted"/>
<dbReference type="VEuPathDB" id="FungiDB:MELLADRAFT_124070"/>
<evidence type="ECO:0000313" key="3">
    <source>
        <dbReference type="Proteomes" id="UP000001072"/>
    </source>
</evidence>
<keyword evidence="3" id="KW-1185">Reference proteome</keyword>
<dbReference type="KEGG" id="mlr:MELLADRAFT_124070"/>
<protein>
    <submittedName>
        <fullName evidence="2">Secreted protein</fullName>
    </submittedName>
</protein>
<dbReference type="OrthoDB" id="10431619at2759"/>
<reference evidence="3" key="1">
    <citation type="journal article" date="2011" name="Proc. Natl. Acad. Sci. U.S.A.">
        <title>Obligate biotrophy features unraveled by the genomic analysis of rust fungi.</title>
        <authorList>
            <person name="Duplessis S."/>
            <person name="Cuomo C.A."/>
            <person name="Lin Y.-C."/>
            <person name="Aerts A."/>
            <person name="Tisserant E."/>
            <person name="Veneault-Fourrey C."/>
            <person name="Joly D.L."/>
            <person name="Hacquard S."/>
            <person name="Amselem J."/>
            <person name="Cantarel B.L."/>
            <person name="Chiu R."/>
            <person name="Coutinho P.M."/>
            <person name="Feau N."/>
            <person name="Field M."/>
            <person name="Frey P."/>
            <person name="Gelhaye E."/>
            <person name="Goldberg J."/>
            <person name="Grabherr M.G."/>
            <person name="Kodira C.D."/>
            <person name="Kohler A."/>
            <person name="Kuees U."/>
            <person name="Lindquist E.A."/>
            <person name="Lucas S.M."/>
            <person name="Mago R."/>
            <person name="Mauceli E."/>
            <person name="Morin E."/>
            <person name="Murat C."/>
            <person name="Pangilinan J.L."/>
            <person name="Park R."/>
            <person name="Pearson M."/>
            <person name="Quesneville H."/>
            <person name="Rouhier N."/>
            <person name="Sakthikumar S."/>
            <person name="Salamov A.A."/>
            <person name="Schmutz J."/>
            <person name="Selles B."/>
            <person name="Shapiro H."/>
            <person name="Tanguay P."/>
            <person name="Tuskan G.A."/>
            <person name="Henrissat B."/>
            <person name="Van de Peer Y."/>
            <person name="Rouze P."/>
            <person name="Ellis J.G."/>
            <person name="Dodds P.N."/>
            <person name="Schein J.E."/>
            <person name="Zhong S."/>
            <person name="Hamelin R.C."/>
            <person name="Grigoriev I.V."/>
            <person name="Szabo L.J."/>
            <person name="Martin F."/>
        </authorList>
    </citation>
    <scope>NUCLEOTIDE SEQUENCE [LARGE SCALE GENOMIC DNA]</scope>
    <source>
        <strain evidence="3">98AG31 / pathotype 3-4-7</strain>
    </source>
</reference>
<keyword evidence="1" id="KW-0732">Signal</keyword>
<organism evidence="3">
    <name type="scientific">Melampsora larici-populina (strain 98AG31 / pathotype 3-4-7)</name>
    <name type="common">Poplar leaf rust fungus</name>
    <dbReference type="NCBI Taxonomy" id="747676"/>
    <lineage>
        <taxon>Eukaryota</taxon>
        <taxon>Fungi</taxon>
        <taxon>Dikarya</taxon>
        <taxon>Basidiomycota</taxon>
        <taxon>Pucciniomycotina</taxon>
        <taxon>Pucciniomycetes</taxon>
        <taxon>Pucciniales</taxon>
        <taxon>Melampsoraceae</taxon>
        <taxon>Melampsora</taxon>
    </lineage>
</organism>
<gene>
    <name evidence="2" type="ORF">MELLADRAFT_124070</name>
</gene>
<dbReference type="InParanoid" id="F4RJV0"/>
<evidence type="ECO:0000313" key="2">
    <source>
        <dbReference type="EMBL" id="EGG07433.1"/>
    </source>
</evidence>
<dbReference type="GeneID" id="18926601"/>
<feature type="chain" id="PRO_5003315197" evidence="1">
    <location>
        <begin position="21"/>
        <end position="255"/>
    </location>
</feature>
<name>F4RJV0_MELLP</name>
<accession>F4RJV0</accession>
<sequence length="255" mass="28826">MKPVILGLYVIVSMAYRAHSAMMGLQPMANPPYIPPPMIPGYGESHGAASAIEWYGPKTYQGSESREFAKEVVLNDDQKEEVSSPDRLTKEVMLDDDQQEEVLSSDPHHDLIKGRKPLCDRRKPVPQSSNMIAPIIEPPMERTEYTKAQMKHLKDRLKYQTNGLDYKYDLEGDNFFQLDKKPCDCSGYCGRMKIFDSKHPHQLVYDTGCCYCSWHSKNPNQVNCGETCLSLAILCPFASLGAWLKAISHSSARNF</sequence>
<dbReference type="HOGENOM" id="CLU_1245625_0_0_1"/>
<dbReference type="RefSeq" id="XP_007409340.1">
    <property type="nucleotide sequence ID" value="XM_007409278.1"/>
</dbReference>
<dbReference type="Proteomes" id="UP000001072">
    <property type="component" value="Unassembled WGS sequence"/>
</dbReference>
<feature type="signal peptide" evidence="1">
    <location>
        <begin position="1"/>
        <end position="20"/>
    </location>
</feature>
<evidence type="ECO:0000256" key="1">
    <source>
        <dbReference type="SAM" id="SignalP"/>
    </source>
</evidence>
<dbReference type="EMBL" id="GL883104">
    <property type="protein sequence ID" value="EGG07433.1"/>
    <property type="molecule type" value="Genomic_DNA"/>
</dbReference>